<dbReference type="AlphaFoldDB" id="A0A2P4NKX9"/>
<proteinExistence type="predicted"/>
<reference evidence="1" key="1">
    <citation type="submission" date="2017-08" db="EMBL/GenBank/DDBJ databases">
        <title>Haloferax marisrubri sp. nov., isolated from the Discovery deep brine-seawater interface in the Red Sea.</title>
        <authorList>
            <person name="Zhang G."/>
            <person name="Stingl U."/>
        </authorList>
    </citation>
    <scope>NUCLEOTIDE SEQUENCE [LARGE SCALE GENOMIC DNA]</scope>
    <source>
        <strain evidence="1">SB3</strain>
    </source>
</reference>
<dbReference type="RefSeq" id="WP_058568587.1">
    <property type="nucleotide sequence ID" value="NZ_LOPW02000022.1"/>
</dbReference>
<dbReference type="EMBL" id="LOPW02000022">
    <property type="protein sequence ID" value="POG53769.1"/>
    <property type="molecule type" value="Genomic_DNA"/>
</dbReference>
<sequence>MIGRRLLNSKWTKALSALTSVAAGWKALREGRTERGALFLVAGAVSLRWSGAGVAAQLAAEVLSRR</sequence>
<organism evidence="1 2">
    <name type="scientific">Haloferax marisrubri</name>
    <dbReference type="NCBI Taxonomy" id="1544719"/>
    <lineage>
        <taxon>Archaea</taxon>
        <taxon>Methanobacteriati</taxon>
        <taxon>Methanobacteriota</taxon>
        <taxon>Stenosarchaea group</taxon>
        <taxon>Halobacteria</taxon>
        <taxon>Halobacteriales</taxon>
        <taxon>Haloferacaceae</taxon>
        <taxon>Haloferax</taxon>
    </lineage>
</organism>
<accession>A0A2P4NKX9</accession>
<protein>
    <submittedName>
        <fullName evidence="1">Uncharacterized protein</fullName>
    </submittedName>
</protein>
<evidence type="ECO:0000313" key="1">
    <source>
        <dbReference type="EMBL" id="POG53769.1"/>
    </source>
</evidence>
<comment type="caution">
    <text evidence="1">The sequence shown here is derived from an EMBL/GenBank/DDBJ whole genome shotgun (WGS) entry which is preliminary data.</text>
</comment>
<evidence type="ECO:0000313" key="2">
    <source>
        <dbReference type="Proteomes" id="UP000053621"/>
    </source>
</evidence>
<name>A0A2P4NKX9_9EURY</name>
<dbReference type="Proteomes" id="UP000053621">
    <property type="component" value="Unassembled WGS sequence"/>
</dbReference>
<keyword evidence="2" id="KW-1185">Reference proteome</keyword>
<gene>
    <name evidence="1" type="ORF">AUR65_018515</name>
</gene>